<reference evidence="3 4" key="2">
    <citation type="submission" date="2024-07" db="EMBL/GenBank/DDBJ databases">
        <authorList>
            <person name="Akdeniz Z."/>
        </authorList>
    </citation>
    <scope>NUCLEOTIDE SEQUENCE [LARGE SCALE GENOMIC DNA]</scope>
</reference>
<keyword evidence="1" id="KW-0812">Transmembrane</keyword>
<dbReference type="Proteomes" id="UP001642409">
    <property type="component" value="Unassembled WGS sequence"/>
</dbReference>
<name>A0AA86R2M1_9EUKA</name>
<proteinExistence type="predicted"/>
<dbReference type="AlphaFoldDB" id="A0AA86R2M1"/>
<evidence type="ECO:0000313" key="3">
    <source>
        <dbReference type="EMBL" id="CAL6113407.1"/>
    </source>
</evidence>
<comment type="caution">
    <text evidence="2">The sequence shown here is derived from an EMBL/GenBank/DDBJ whole genome shotgun (WGS) entry which is preliminary data.</text>
</comment>
<keyword evidence="1" id="KW-0472">Membrane</keyword>
<evidence type="ECO:0000313" key="4">
    <source>
        <dbReference type="Proteomes" id="UP001642409"/>
    </source>
</evidence>
<keyword evidence="1" id="KW-1133">Transmembrane helix</keyword>
<organism evidence="2">
    <name type="scientific">Hexamita inflata</name>
    <dbReference type="NCBI Taxonomy" id="28002"/>
    <lineage>
        <taxon>Eukaryota</taxon>
        <taxon>Metamonada</taxon>
        <taxon>Diplomonadida</taxon>
        <taxon>Hexamitidae</taxon>
        <taxon>Hexamitinae</taxon>
        <taxon>Hexamita</taxon>
    </lineage>
</organism>
<evidence type="ECO:0000313" key="2">
    <source>
        <dbReference type="EMBL" id="CAI9970589.1"/>
    </source>
</evidence>
<dbReference type="EMBL" id="CAXDID020000764">
    <property type="protein sequence ID" value="CAL6113407.1"/>
    <property type="molecule type" value="Genomic_DNA"/>
</dbReference>
<reference evidence="2" key="1">
    <citation type="submission" date="2023-06" db="EMBL/GenBank/DDBJ databases">
        <authorList>
            <person name="Kurt Z."/>
        </authorList>
    </citation>
    <scope>NUCLEOTIDE SEQUENCE</scope>
</reference>
<evidence type="ECO:0000256" key="1">
    <source>
        <dbReference type="SAM" id="Phobius"/>
    </source>
</evidence>
<gene>
    <name evidence="2" type="ORF">HINF_LOCUS58234</name>
    <name evidence="3" type="ORF">HINF_LOCUS77494</name>
</gene>
<accession>A0AA86R2M1</accession>
<keyword evidence="4" id="KW-1185">Reference proteome</keyword>
<dbReference type="EMBL" id="CATOUU010001075">
    <property type="protein sequence ID" value="CAI9970589.1"/>
    <property type="molecule type" value="Genomic_DNA"/>
</dbReference>
<feature type="transmembrane region" description="Helical" evidence="1">
    <location>
        <begin position="115"/>
        <end position="136"/>
    </location>
</feature>
<sequence length="158" mass="18342">MSSSNAMNSELVYDTHDILQHSITPVLGIYSQEQQFTHISVPAQVSMLSLLLSMMGVEYQVLYNHYIMYTCKNQVNYKIRNQHHSFMSFKNRAYSQFSFKQSTVLRVYLLYNNGYWLFVFVFGVGLWGCCVCVGFGQKGMMLVSQSLVQKRKEMRQIG</sequence>
<protein>
    <submittedName>
        <fullName evidence="3">Hypothetical_protein</fullName>
    </submittedName>
</protein>